<comment type="caution">
    <text evidence="1">The sequence shown here is derived from an EMBL/GenBank/DDBJ whole genome shotgun (WGS) entry which is preliminary data.</text>
</comment>
<dbReference type="EMBL" id="CAJVPW010001967">
    <property type="protein sequence ID" value="CAG8496146.1"/>
    <property type="molecule type" value="Genomic_DNA"/>
</dbReference>
<gene>
    <name evidence="1" type="ORF">SPELUC_LOCUS2788</name>
</gene>
<name>A0ACA9KVE4_9GLOM</name>
<keyword evidence="2" id="KW-1185">Reference proteome</keyword>
<accession>A0ACA9KVE4</accession>
<dbReference type="Proteomes" id="UP000789366">
    <property type="component" value="Unassembled WGS sequence"/>
</dbReference>
<feature type="non-terminal residue" evidence="1">
    <location>
        <position position="56"/>
    </location>
</feature>
<evidence type="ECO:0000313" key="1">
    <source>
        <dbReference type="EMBL" id="CAG8496146.1"/>
    </source>
</evidence>
<evidence type="ECO:0000313" key="2">
    <source>
        <dbReference type="Proteomes" id="UP000789366"/>
    </source>
</evidence>
<proteinExistence type="predicted"/>
<organism evidence="1 2">
    <name type="scientific">Cetraspora pellucida</name>
    <dbReference type="NCBI Taxonomy" id="1433469"/>
    <lineage>
        <taxon>Eukaryota</taxon>
        <taxon>Fungi</taxon>
        <taxon>Fungi incertae sedis</taxon>
        <taxon>Mucoromycota</taxon>
        <taxon>Glomeromycotina</taxon>
        <taxon>Glomeromycetes</taxon>
        <taxon>Diversisporales</taxon>
        <taxon>Gigasporaceae</taxon>
        <taxon>Cetraspora</taxon>
    </lineage>
</organism>
<sequence length="56" mass="6625">MIVYKAYISTIKSNKEVNYKPIAYTTFIQIWHEVDVESKQKYQGEYDLYQAAATIE</sequence>
<protein>
    <submittedName>
        <fullName evidence="1">18019_t:CDS:1</fullName>
    </submittedName>
</protein>
<reference evidence="1" key="1">
    <citation type="submission" date="2021-06" db="EMBL/GenBank/DDBJ databases">
        <authorList>
            <person name="Kallberg Y."/>
            <person name="Tangrot J."/>
            <person name="Rosling A."/>
        </authorList>
    </citation>
    <scope>NUCLEOTIDE SEQUENCE</scope>
    <source>
        <strain evidence="1">28 12/20/2015</strain>
    </source>
</reference>